<evidence type="ECO:0000256" key="4">
    <source>
        <dbReference type="ARBA" id="ARBA00022989"/>
    </source>
</evidence>
<sequence length="452" mass="51596">MANVATLFGTLWPANRKRFRLLVLAFFVLLSSTLLFFRDYSPFQEWNSSLNHHLAQPRPSNEDLPAPLISTFTVTAPPHVQTQAVTVTVPDPVVFSLIMWSHNSAVEGALLIKTILMYTSSPTEFHIICDQEARDFLQGRLALLTSPLYPVKVRFYQPTLQSMMDRVNREGSLRSDHDSGIPGLMKLFIHEILPSSIKKSIYVDTDAIFISDPTLLWNVPLKPTTAVSMSYHPDENSPMWHNASKICSCVMLLNLEMLRQVRLMDSNSYHVVKDDSYPSALSPPAFRAMYGEPDQNGYLNVKLGDQGYWWAIVENRPDIFEPLSFDFEVTSCLMDTYSTGLGDDGRSEDDELPRQSHTKGTQQEGILIRPKLLHFNCLYGVDVYMEWDGWSNPEEYVTKRWGPAVSYHHGYKWIWLNQGVQSRTGRMVDVRTLTNVEFADLQFAREYAIHAS</sequence>
<organism evidence="9 10">
    <name type="scientific">Collybiopsis confluens</name>
    <dbReference type="NCBI Taxonomy" id="2823264"/>
    <lineage>
        <taxon>Eukaryota</taxon>
        <taxon>Fungi</taxon>
        <taxon>Dikarya</taxon>
        <taxon>Basidiomycota</taxon>
        <taxon>Agaricomycotina</taxon>
        <taxon>Agaricomycetes</taxon>
        <taxon>Agaricomycetidae</taxon>
        <taxon>Agaricales</taxon>
        <taxon>Marasmiineae</taxon>
        <taxon>Omphalotaceae</taxon>
        <taxon>Collybiopsis</taxon>
    </lineage>
</organism>
<dbReference type="EMBL" id="JAACJN010000008">
    <property type="protein sequence ID" value="KAF5391878.1"/>
    <property type="molecule type" value="Genomic_DNA"/>
</dbReference>
<dbReference type="PANTHER" id="PTHR12270">
    <property type="entry name" value="GLYCOSYLTRANSFERASE-RELATED"/>
    <property type="match status" value="1"/>
</dbReference>
<dbReference type="SUPFAM" id="SSF53448">
    <property type="entry name" value="Nucleotide-diphospho-sugar transferases"/>
    <property type="match status" value="1"/>
</dbReference>
<protein>
    <recommendedName>
        <fullName evidence="11">Glycosyltransferase family 8 protein</fullName>
    </recommendedName>
</protein>
<evidence type="ECO:0000256" key="3">
    <source>
        <dbReference type="ARBA" id="ARBA00022968"/>
    </source>
</evidence>
<name>A0A8H5HYN3_9AGAR</name>
<keyword evidence="6" id="KW-0325">Glycoprotein</keyword>
<accession>A0A8H5HYN3</accession>
<dbReference type="GO" id="GO:0015020">
    <property type="term" value="F:glucuronosyltransferase activity"/>
    <property type="evidence" value="ECO:0007669"/>
    <property type="project" value="TreeGrafter"/>
</dbReference>
<evidence type="ECO:0000256" key="8">
    <source>
        <dbReference type="SAM" id="Phobius"/>
    </source>
</evidence>
<evidence type="ECO:0000256" key="2">
    <source>
        <dbReference type="ARBA" id="ARBA00022692"/>
    </source>
</evidence>
<dbReference type="AlphaFoldDB" id="A0A8H5HYN3"/>
<dbReference type="InterPro" id="IPR029044">
    <property type="entry name" value="Nucleotide-diphossugar_trans"/>
</dbReference>
<dbReference type="Gene3D" id="3.90.550.10">
    <property type="entry name" value="Spore Coat Polysaccharide Biosynthesis Protein SpsA, Chain A"/>
    <property type="match status" value="1"/>
</dbReference>
<comment type="subcellular location">
    <subcellularLocation>
        <location evidence="1">Membrane</location>
        <topology evidence="1">Single-pass type II membrane protein</topology>
    </subcellularLocation>
</comment>
<dbReference type="OrthoDB" id="411524at2759"/>
<dbReference type="GO" id="GO:0016020">
    <property type="term" value="C:membrane"/>
    <property type="evidence" value="ECO:0007669"/>
    <property type="project" value="UniProtKB-SubCell"/>
</dbReference>
<gene>
    <name evidence="9" type="ORF">D9757_001635</name>
</gene>
<reference evidence="9 10" key="1">
    <citation type="journal article" date="2020" name="ISME J.">
        <title>Uncovering the hidden diversity of litter-decomposition mechanisms in mushroom-forming fungi.</title>
        <authorList>
            <person name="Floudas D."/>
            <person name="Bentzer J."/>
            <person name="Ahren D."/>
            <person name="Johansson T."/>
            <person name="Persson P."/>
            <person name="Tunlid A."/>
        </authorList>
    </citation>
    <scope>NUCLEOTIDE SEQUENCE [LARGE SCALE GENOMIC DNA]</scope>
    <source>
        <strain evidence="9 10">CBS 406.79</strain>
    </source>
</reference>
<proteinExistence type="predicted"/>
<dbReference type="InterPro" id="IPR051292">
    <property type="entry name" value="Xyl/GlcA_transferase"/>
</dbReference>
<keyword evidence="2 8" id="KW-0812">Transmembrane</keyword>
<keyword evidence="4 8" id="KW-1133">Transmembrane helix</keyword>
<evidence type="ECO:0000256" key="1">
    <source>
        <dbReference type="ARBA" id="ARBA00004606"/>
    </source>
</evidence>
<dbReference type="GO" id="GO:0042285">
    <property type="term" value="F:xylosyltransferase activity"/>
    <property type="evidence" value="ECO:0007669"/>
    <property type="project" value="TreeGrafter"/>
</dbReference>
<evidence type="ECO:0008006" key="11">
    <source>
        <dbReference type="Google" id="ProtNLM"/>
    </source>
</evidence>
<evidence type="ECO:0000313" key="9">
    <source>
        <dbReference type="EMBL" id="KAF5391878.1"/>
    </source>
</evidence>
<feature type="transmembrane region" description="Helical" evidence="8">
    <location>
        <begin position="21"/>
        <end position="37"/>
    </location>
</feature>
<feature type="region of interest" description="Disordered" evidence="7">
    <location>
        <begin position="341"/>
        <end position="362"/>
    </location>
</feature>
<evidence type="ECO:0000256" key="7">
    <source>
        <dbReference type="SAM" id="MobiDB-lite"/>
    </source>
</evidence>
<keyword evidence="5 8" id="KW-0472">Membrane</keyword>
<evidence type="ECO:0000256" key="5">
    <source>
        <dbReference type="ARBA" id="ARBA00023136"/>
    </source>
</evidence>
<keyword evidence="3" id="KW-0735">Signal-anchor</keyword>
<evidence type="ECO:0000256" key="6">
    <source>
        <dbReference type="ARBA" id="ARBA00023180"/>
    </source>
</evidence>
<dbReference type="Proteomes" id="UP000518752">
    <property type="component" value="Unassembled WGS sequence"/>
</dbReference>
<keyword evidence="10" id="KW-1185">Reference proteome</keyword>
<comment type="caution">
    <text evidence="9">The sequence shown here is derived from an EMBL/GenBank/DDBJ whole genome shotgun (WGS) entry which is preliminary data.</text>
</comment>
<dbReference type="GO" id="GO:0035269">
    <property type="term" value="P:protein O-linked glycosylation via mannose"/>
    <property type="evidence" value="ECO:0007669"/>
    <property type="project" value="TreeGrafter"/>
</dbReference>
<dbReference type="PANTHER" id="PTHR12270:SF25">
    <property type="entry name" value="GLYCOSYLTRANSFERASE-LIKE PROTEIN LARGE"/>
    <property type="match status" value="1"/>
</dbReference>
<evidence type="ECO:0000313" key="10">
    <source>
        <dbReference type="Proteomes" id="UP000518752"/>
    </source>
</evidence>